<sequence>MVACCLDIEVADKGSPLNPQLLRRRHARCCVDKPGGHTRAPVYRYVNVCQRSAAPHPPTGYRSAQGTGRKAIQNKNQHK</sequence>
<gene>
    <name evidence="2" type="ORF">EYF80_008105</name>
</gene>
<evidence type="ECO:0000313" key="2">
    <source>
        <dbReference type="EMBL" id="TNN81659.1"/>
    </source>
</evidence>
<organism evidence="2 3">
    <name type="scientific">Liparis tanakae</name>
    <name type="common">Tanaka's snailfish</name>
    <dbReference type="NCBI Taxonomy" id="230148"/>
    <lineage>
        <taxon>Eukaryota</taxon>
        <taxon>Metazoa</taxon>
        <taxon>Chordata</taxon>
        <taxon>Craniata</taxon>
        <taxon>Vertebrata</taxon>
        <taxon>Euteleostomi</taxon>
        <taxon>Actinopterygii</taxon>
        <taxon>Neopterygii</taxon>
        <taxon>Teleostei</taxon>
        <taxon>Neoteleostei</taxon>
        <taxon>Acanthomorphata</taxon>
        <taxon>Eupercaria</taxon>
        <taxon>Perciformes</taxon>
        <taxon>Cottioidei</taxon>
        <taxon>Cottales</taxon>
        <taxon>Liparidae</taxon>
        <taxon>Liparis</taxon>
    </lineage>
</organism>
<proteinExistence type="predicted"/>
<accession>A0A4Z2IUH1</accession>
<feature type="region of interest" description="Disordered" evidence="1">
    <location>
        <begin position="54"/>
        <end position="79"/>
    </location>
</feature>
<comment type="caution">
    <text evidence="2">The sequence shown here is derived from an EMBL/GenBank/DDBJ whole genome shotgun (WGS) entry which is preliminary data.</text>
</comment>
<reference evidence="2 3" key="1">
    <citation type="submission" date="2019-03" db="EMBL/GenBank/DDBJ databases">
        <title>First draft genome of Liparis tanakae, snailfish: a comprehensive survey of snailfish specific genes.</title>
        <authorList>
            <person name="Kim W."/>
            <person name="Song I."/>
            <person name="Jeong J.-H."/>
            <person name="Kim D."/>
            <person name="Kim S."/>
            <person name="Ryu S."/>
            <person name="Song J.Y."/>
            <person name="Lee S.K."/>
        </authorList>
    </citation>
    <scope>NUCLEOTIDE SEQUENCE [LARGE SCALE GENOMIC DNA]</scope>
    <source>
        <tissue evidence="2">Muscle</tissue>
    </source>
</reference>
<evidence type="ECO:0000256" key="1">
    <source>
        <dbReference type="SAM" id="MobiDB-lite"/>
    </source>
</evidence>
<dbReference type="EMBL" id="SRLO01000045">
    <property type="protein sequence ID" value="TNN81659.1"/>
    <property type="molecule type" value="Genomic_DNA"/>
</dbReference>
<dbReference type="Proteomes" id="UP000314294">
    <property type="component" value="Unassembled WGS sequence"/>
</dbReference>
<protein>
    <submittedName>
        <fullName evidence="2">Uncharacterized protein</fullName>
    </submittedName>
</protein>
<name>A0A4Z2IUH1_9TELE</name>
<dbReference type="AlphaFoldDB" id="A0A4Z2IUH1"/>
<evidence type="ECO:0000313" key="3">
    <source>
        <dbReference type="Proteomes" id="UP000314294"/>
    </source>
</evidence>
<keyword evidence="3" id="KW-1185">Reference proteome</keyword>